<proteinExistence type="predicted"/>
<comment type="caution">
    <text evidence="1">The sequence shown here is derived from an EMBL/GenBank/DDBJ whole genome shotgun (WGS) entry which is preliminary data.</text>
</comment>
<evidence type="ECO:0000313" key="2">
    <source>
        <dbReference type="Proteomes" id="UP000826195"/>
    </source>
</evidence>
<sequence>MSLMVDSYVSIRHKDVVVCGRLGCAGRKDIKEASVVWDKLNYVTGSCRRRIVVVERNEMKAVEYDDVTVMGDCLQATVKARLLDFSKAYMYQFPNHHDTLKFNSNSKTTLDPALERAYKFQFLLASCFEIIYTHFGSVEFERVVSPYLDNPSKKINPGIGDQGIEF</sequence>
<protein>
    <submittedName>
        <fullName evidence="1">Uncharacterized protein</fullName>
    </submittedName>
</protein>
<name>A0AAV7IJP1_COTGL</name>
<dbReference type="Proteomes" id="UP000826195">
    <property type="component" value="Unassembled WGS sequence"/>
</dbReference>
<keyword evidence="2" id="KW-1185">Reference proteome</keyword>
<gene>
    <name evidence="1" type="ORF">KQX54_019250</name>
</gene>
<evidence type="ECO:0000313" key="1">
    <source>
        <dbReference type="EMBL" id="KAH0561756.1"/>
    </source>
</evidence>
<accession>A0AAV7IJP1</accession>
<reference evidence="1 2" key="1">
    <citation type="journal article" date="2021" name="J. Hered.">
        <title>A chromosome-level genome assembly of the parasitoid wasp, Cotesia glomerata (Hymenoptera: Braconidae).</title>
        <authorList>
            <person name="Pinto B.J."/>
            <person name="Weis J.J."/>
            <person name="Gamble T."/>
            <person name="Ode P.J."/>
            <person name="Paul R."/>
            <person name="Zaspel J.M."/>
        </authorList>
    </citation>
    <scope>NUCLEOTIDE SEQUENCE [LARGE SCALE GENOMIC DNA]</scope>
    <source>
        <strain evidence="1">CgM1</strain>
    </source>
</reference>
<dbReference type="AlphaFoldDB" id="A0AAV7IJP1"/>
<organism evidence="1 2">
    <name type="scientific">Cotesia glomerata</name>
    <name type="common">Lepidopteran parasitic wasp</name>
    <name type="synonym">Apanteles glomeratus</name>
    <dbReference type="NCBI Taxonomy" id="32391"/>
    <lineage>
        <taxon>Eukaryota</taxon>
        <taxon>Metazoa</taxon>
        <taxon>Ecdysozoa</taxon>
        <taxon>Arthropoda</taxon>
        <taxon>Hexapoda</taxon>
        <taxon>Insecta</taxon>
        <taxon>Pterygota</taxon>
        <taxon>Neoptera</taxon>
        <taxon>Endopterygota</taxon>
        <taxon>Hymenoptera</taxon>
        <taxon>Apocrita</taxon>
        <taxon>Ichneumonoidea</taxon>
        <taxon>Braconidae</taxon>
        <taxon>Microgastrinae</taxon>
        <taxon>Cotesia</taxon>
    </lineage>
</organism>
<dbReference type="EMBL" id="JAHXZJ010000374">
    <property type="protein sequence ID" value="KAH0561756.1"/>
    <property type="molecule type" value="Genomic_DNA"/>
</dbReference>